<dbReference type="Pfam" id="PF01156">
    <property type="entry name" value="IU_nuc_hydro"/>
    <property type="match status" value="1"/>
</dbReference>
<gene>
    <name evidence="4" type="primary">rihA_16</name>
    <name evidence="4" type="ORF">SDC9_146088</name>
</gene>
<feature type="domain" description="Inosine/uridine-preferring nucleoside hydrolase" evidence="3">
    <location>
        <begin position="2"/>
        <end position="252"/>
    </location>
</feature>
<dbReference type="AlphaFoldDB" id="A0A645ECS9"/>
<dbReference type="InterPro" id="IPR001910">
    <property type="entry name" value="Inosine/uridine_hydrolase_dom"/>
</dbReference>
<dbReference type="SUPFAM" id="SSF53590">
    <property type="entry name" value="Nucleoside hydrolase"/>
    <property type="match status" value="1"/>
</dbReference>
<evidence type="ECO:0000313" key="4">
    <source>
        <dbReference type="EMBL" id="MPM98898.1"/>
    </source>
</evidence>
<organism evidence="4">
    <name type="scientific">bioreactor metagenome</name>
    <dbReference type="NCBI Taxonomy" id="1076179"/>
    <lineage>
        <taxon>unclassified sequences</taxon>
        <taxon>metagenomes</taxon>
        <taxon>ecological metagenomes</taxon>
    </lineage>
</organism>
<dbReference type="EC" id="3.2.-.-" evidence="4"/>
<accession>A0A645ECS9</accession>
<keyword evidence="2 4" id="KW-0326">Glycosidase</keyword>
<dbReference type="GO" id="GO:0008477">
    <property type="term" value="F:purine nucleosidase activity"/>
    <property type="evidence" value="ECO:0007669"/>
    <property type="project" value="TreeGrafter"/>
</dbReference>
<protein>
    <submittedName>
        <fullName evidence="4">Pyrimidine-specific ribonucleoside hydrolase RihA</fullName>
        <ecNumber evidence="4">3.2.-.-</ecNumber>
    </submittedName>
</protein>
<dbReference type="CDD" id="cd02651">
    <property type="entry name" value="nuc_hydro_IU_UC_XIUA"/>
    <property type="match status" value="1"/>
</dbReference>
<dbReference type="GO" id="GO:0006152">
    <property type="term" value="P:purine nucleoside catabolic process"/>
    <property type="evidence" value="ECO:0007669"/>
    <property type="project" value="TreeGrafter"/>
</dbReference>
<evidence type="ECO:0000256" key="2">
    <source>
        <dbReference type="ARBA" id="ARBA00023295"/>
    </source>
</evidence>
<dbReference type="PANTHER" id="PTHR12304">
    <property type="entry name" value="INOSINE-URIDINE PREFERRING NUCLEOSIDE HYDROLASE"/>
    <property type="match status" value="1"/>
</dbReference>
<comment type="caution">
    <text evidence="4">The sequence shown here is derived from an EMBL/GenBank/DDBJ whole genome shotgun (WGS) entry which is preliminary data.</text>
</comment>
<dbReference type="InterPro" id="IPR036452">
    <property type="entry name" value="Ribo_hydro-like"/>
</dbReference>
<dbReference type="GO" id="GO:0005829">
    <property type="term" value="C:cytosol"/>
    <property type="evidence" value="ECO:0007669"/>
    <property type="project" value="TreeGrafter"/>
</dbReference>
<dbReference type="Gene3D" id="3.90.245.10">
    <property type="entry name" value="Ribonucleoside hydrolase-like"/>
    <property type="match status" value="1"/>
</dbReference>
<dbReference type="InterPro" id="IPR023186">
    <property type="entry name" value="IUNH"/>
</dbReference>
<dbReference type="PANTHER" id="PTHR12304:SF4">
    <property type="entry name" value="URIDINE NUCLEOSIDASE"/>
    <property type="match status" value="1"/>
</dbReference>
<reference evidence="4" key="1">
    <citation type="submission" date="2019-08" db="EMBL/GenBank/DDBJ databases">
        <authorList>
            <person name="Kucharzyk K."/>
            <person name="Murdoch R.W."/>
            <person name="Higgins S."/>
            <person name="Loffler F."/>
        </authorList>
    </citation>
    <scope>NUCLEOTIDE SEQUENCE</scope>
</reference>
<dbReference type="EMBL" id="VSSQ01045025">
    <property type="protein sequence ID" value="MPM98898.1"/>
    <property type="molecule type" value="Genomic_DNA"/>
</dbReference>
<sequence length="261" mass="27865">MLELLGRTDIPVAAGAAGPLVRPLHTAASVHGESGLGAATLPPPTKQPEASDAVTCLRRWIESSLKPVTIVAVAPLTNIAILLKAYPHLKANIERIVIMGGGAFRGNASPVAEFNIWVDPEAAYMVFQAGVPMVMCGLDVTMQAIATQQDIDAFAGLGNAAGTFCADAFGHYYNFYKQQYGDAVDGCAVHDAVAVMVLTHPELMKTSPAYVEVDLSGEQTFGCTATDFRTRGRLHPFNTEVVMELDREKFIQLLLASAAQF</sequence>
<proteinExistence type="predicted"/>
<evidence type="ECO:0000256" key="1">
    <source>
        <dbReference type="ARBA" id="ARBA00022801"/>
    </source>
</evidence>
<name>A0A645ECS9_9ZZZZ</name>
<keyword evidence="1 4" id="KW-0378">Hydrolase</keyword>
<evidence type="ECO:0000259" key="3">
    <source>
        <dbReference type="Pfam" id="PF01156"/>
    </source>
</evidence>